<keyword evidence="4" id="KW-1185">Reference proteome</keyword>
<dbReference type="PANTHER" id="PTHR33619:SF3">
    <property type="entry name" value="POLYSACCHARIDE EXPORT PROTEIN GFCE-RELATED"/>
    <property type="match status" value="1"/>
</dbReference>
<dbReference type="AlphaFoldDB" id="A0AAW9PXE9"/>
<dbReference type="GO" id="GO:0015159">
    <property type="term" value="F:polysaccharide transmembrane transporter activity"/>
    <property type="evidence" value="ECO:0007669"/>
    <property type="project" value="InterPro"/>
</dbReference>
<dbReference type="PANTHER" id="PTHR33619">
    <property type="entry name" value="POLYSACCHARIDE EXPORT PROTEIN GFCE-RELATED"/>
    <property type="match status" value="1"/>
</dbReference>
<dbReference type="InterPro" id="IPR049712">
    <property type="entry name" value="Poly_export"/>
</dbReference>
<evidence type="ECO:0000313" key="4">
    <source>
        <dbReference type="Proteomes" id="UP001333818"/>
    </source>
</evidence>
<comment type="caution">
    <text evidence="3">The sequence shown here is derived from an EMBL/GenBank/DDBJ whole genome shotgun (WGS) entry which is preliminary data.</text>
</comment>
<evidence type="ECO:0000313" key="3">
    <source>
        <dbReference type="EMBL" id="MEE3717551.1"/>
    </source>
</evidence>
<protein>
    <submittedName>
        <fullName evidence="3">Polysaccharide biosynthesis/export family protein</fullName>
    </submittedName>
</protein>
<dbReference type="EMBL" id="JAZBJZ010000045">
    <property type="protein sequence ID" value="MEE3717551.1"/>
    <property type="molecule type" value="Genomic_DNA"/>
</dbReference>
<dbReference type="Pfam" id="PF02563">
    <property type="entry name" value="Poly_export"/>
    <property type="match status" value="1"/>
</dbReference>
<feature type="domain" description="Polysaccharide export protein N-terminal" evidence="2">
    <location>
        <begin position="30"/>
        <end position="104"/>
    </location>
</feature>
<organism evidence="3 4">
    <name type="scientific">Tumidithrix elongata BACA0141</name>
    <dbReference type="NCBI Taxonomy" id="2716417"/>
    <lineage>
        <taxon>Bacteria</taxon>
        <taxon>Bacillati</taxon>
        <taxon>Cyanobacteriota</taxon>
        <taxon>Cyanophyceae</taxon>
        <taxon>Pseudanabaenales</taxon>
        <taxon>Pseudanabaenaceae</taxon>
        <taxon>Tumidithrix</taxon>
        <taxon>Tumidithrix elongata</taxon>
    </lineage>
</organism>
<sequence>MRLAKYTQKVISLALVSIAVSFAMVSKVSAIPLSPGDRLRVLIPEGELFSGIFEVNLDGKIQVPYLDPILVQGLEISEVRQKIYDALIAQRYFQPKFLQVNVNILQWSAIQVTVSGETFQPGRIIVNSRSAEDRAQQQTVSSGDYPPERYLTAALRGAGGVMPNANIKEIRLIRNGKEQTVDLTGIFTGEPVVDIPLVAGDRIIVPRLPQPQNEFVRPSQITPPGIRVFMSNLTRSADSNSSSAIKSDGASFPYGARLSQAVISANCAGGVITAHDRHALLVRVDRVTGETKSWDRAVEEIMRFSKNDNDNPFLMPEDTVACYDSTTTDVRDVLSTISDFLNPFNLIFGILGGTKK</sequence>
<dbReference type="Gene3D" id="3.30.1950.10">
    <property type="entry name" value="wza like domain"/>
    <property type="match status" value="1"/>
</dbReference>
<accession>A0AAW9PXE9</accession>
<dbReference type="Gene3D" id="3.10.560.10">
    <property type="entry name" value="Outer membrane lipoprotein wza domain like"/>
    <property type="match status" value="1"/>
</dbReference>
<name>A0AAW9PXE9_9CYAN</name>
<reference evidence="3" key="1">
    <citation type="submission" date="2024-01" db="EMBL/GenBank/DDBJ databases">
        <title>Bank of Algae and Cyanobacteria of the Azores (BACA) strain genomes.</title>
        <authorList>
            <person name="Luz R."/>
            <person name="Cordeiro R."/>
            <person name="Fonseca A."/>
            <person name="Goncalves V."/>
        </authorList>
    </citation>
    <scope>NUCLEOTIDE SEQUENCE</scope>
    <source>
        <strain evidence="3">BACA0141</strain>
    </source>
</reference>
<keyword evidence="1" id="KW-0732">Signal</keyword>
<dbReference type="InterPro" id="IPR003715">
    <property type="entry name" value="Poly_export_N"/>
</dbReference>
<dbReference type="RefSeq" id="WP_330483980.1">
    <property type="nucleotide sequence ID" value="NZ_JAZBJZ010000045.1"/>
</dbReference>
<evidence type="ECO:0000259" key="2">
    <source>
        <dbReference type="Pfam" id="PF02563"/>
    </source>
</evidence>
<evidence type="ECO:0000256" key="1">
    <source>
        <dbReference type="ARBA" id="ARBA00022729"/>
    </source>
</evidence>
<dbReference type="Proteomes" id="UP001333818">
    <property type="component" value="Unassembled WGS sequence"/>
</dbReference>
<proteinExistence type="predicted"/>
<gene>
    <name evidence="3" type="ORF">V2H45_12375</name>
</gene>